<dbReference type="GO" id="GO:0008889">
    <property type="term" value="F:glycerophosphodiester phosphodiesterase activity"/>
    <property type="evidence" value="ECO:0007669"/>
    <property type="project" value="UniProtKB-EC"/>
</dbReference>
<dbReference type="PANTHER" id="PTHR43620:SF7">
    <property type="entry name" value="GLYCEROPHOSPHODIESTER PHOSPHODIESTERASE GDPD5-RELATED"/>
    <property type="match status" value="1"/>
</dbReference>
<proteinExistence type="inferred from homology"/>
<dbReference type="GO" id="GO:0006629">
    <property type="term" value="P:lipid metabolic process"/>
    <property type="evidence" value="ECO:0007669"/>
    <property type="project" value="InterPro"/>
</dbReference>
<evidence type="ECO:0000256" key="7">
    <source>
        <dbReference type="SAM" id="MobiDB-lite"/>
    </source>
</evidence>
<dbReference type="InterPro" id="IPR017946">
    <property type="entry name" value="PLC-like_Pdiesterase_TIM-brl"/>
</dbReference>
<dbReference type="AlphaFoldDB" id="A0A166AC44"/>
<evidence type="ECO:0000256" key="5">
    <source>
        <dbReference type="ARBA" id="ARBA00022801"/>
    </source>
</evidence>
<feature type="region of interest" description="Disordered" evidence="7">
    <location>
        <begin position="165"/>
        <end position="202"/>
    </location>
</feature>
<keyword evidence="3" id="KW-0732">Signal</keyword>
<evidence type="ECO:0000256" key="6">
    <source>
        <dbReference type="ARBA" id="ARBA00047512"/>
    </source>
</evidence>
<evidence type="ECO:0000313" key="9">
    <source>
        <dbReference type="Proteomes" id="UP000077755"/>
    </source>
</evidence>
<keyword evidence="9" id="KW-1185">Reference proteome</keyword>
<dbReference type="SUPFAM" id="SSF51695">
    <property type="entry name" value="PLC-like phosphodiesterases"/>
    <property type="match status" value="1"/>
</dbReference>
<accession>A0A166AC44</accession>
<protein>
    <recommendedName>
        <fullName evidence="2">glycerophosphodiester phosphodiesterase</fullName>
        <ecNumber evidence="2">3.1.4.46</ecNumber>
    </recommendedName>
</protein>
<reference evidence="8" key="2">
    <citation type="submission" date="2022-03" db="EMBL/GenBank/DDBJ databases">
        <title>Draft title - Genomic analysis of global carrot germplasm unveils the trajectory of domestication and the origin of high carotenoid orange carrot.</title>
        <authorList>
            <person name="Iorizzo M."/>
            <person name="Ellison S."/>
            <person name="Senalik D."/>
            <person name="Macko-Podgorni A."/>
            <person name="Grzebelus D."/>
            <person name="Bostan H."/>
            <person name="Rolling W."/>
            <person name="Curaba J."/>
            <person name="Simon P."/>
        </authorList>
    </citation>
    <scope>NUCLEOTIDE SEQUENCE</scope>
    <source>
        <tissue evidence="8">Leaf</tissue>
    </source>
</reference>
<evidence type="ECO:0000256" key="4">
    <source>
        <dbReference type="ARBA" id="ARBA00022798"/>
    </source>
</evidence>
<evidence type="ECO:0000256" key="2">
    <source>
        <dbReference type="ARBA" id="ARBA00012247"/>
    </source>
</evidence>
<dbReference type="Proteomes" id="UP000077755">
    <property type="component" value="Chromosome 3"/>
</dbReference>
<organism evidence="8 9">
    <name type="scientific">Daucus carota subsp. sativus</name>
    <name type="common">Carrot</name>
    <dbReference type="NCBI Taxonomy" id="79200"/>
    <lineage>
        <taxon>Eukaryota</taxon>
        <taxon>Viridiplantae</taxon>
        <taxon>Streptophyta</taxon>
        <taxon>Embryophyta</taxon>
        <taxon>Tracheophyta</taxon>
        <taxon>Spermatophyta</taxon>
        <taxon>Magnoliopsida</taxon>
        <taxon>eudicotyledons</taxon>
        <taxon>Gunneridae</taxon>
        <taxon>Pentapetalae</taxon>
        <taxon>asterids</taxon>
        <taxon>campanulids</taxon>
        <taxon>Apiales</taxon>
        <taxon>Apiaceae</taxon>
        <taxon>Apioideae</taxon>
        <taxon>Scandiceae</taxon>
        <taxon>Daucinae</taxon>
        <taxon>Daucus</taxon>
        <taxon>Daucus sect. Daucus</taxon>
    </lineage>
</organism>
<evidence type="ECO:0000256" key="3">
    <source>
        <dbReference type="ARBA" id="ARBA00022729"/>
    </source>
</evidence>
<dbReference type="GO" id="GO:0006071">
    <property type="term" value="P:glycerol metabolic process"/>
    <property type="evidence" value="ECO:0007669"/>
    <property type="project" value="UniProtKB-KW"/>
</dbReference>
<comment type="similarity">
    <text evidence="1">Belongs to the glycerophosphoryl diester phosphodiesterase family.</text>
</comment>
<reference evidence="8" key="1">
    <citation type="journal article" date="2016" name="Nat. Genet.">
        <title>A high-quality carrot genome assembly provides new insights into carotenoid accumulation and asterid genome evolution.</title>
        <authorList>
            <person name="Iorizzo M."/>
            <person name="Ellison S."/>
            <person name="Senalik D."/>
            <person name="Zeng P."/>
            <person name="Satapoomin P."/>
            <person name="Huang J."/>
            <person name="Bowman M."/>
            <person name="Iovene M."/>
            <person name="Sanseverino W."/>
            <person name="Cavagnaro P."/>
            <person name="Yildiz M."/>
            <person name="Macko-Podgorni A."/>
            <person name="Moranska E."/>
            <person name="Grzebelus E."/>
            <person name="Grzebelus D."/>
            <person name="Ashrafi H."/>
            <person name="Zheng Z."/>
            <person name="Cheng S."/>
            <person name="Spooner D."/>
            <person name="Van Deynze A."/>
            <person name="Simon P."/>
        </authorList>
    </citation>
    <scope>NUCLEOTIDE SEQUENCE</scope>
    <source>
        <tissue evidence="8">Leaf</tissue>
    </source>
</reference>
<evidence type="ECO:0000256" key="1">
    <source>
        <dbReference type="ARBA" id="ARBA00007277"/>
    </source>
</evidence>
<evidence type="ECO:0000313" key="8">
    <source>
        <dbReference type="EMBL" id="WOG91793.1"/>
    </source>
</evidence>
<dbReference type="InterPro" id="IPR030395">
    <property type="entry name" value="GP_PDE_dom"/>
</dbReference>
<dbReference type="PANTHER" id="PTHR43620">
    <property type="entry name" value="GLYCEROPHOSPHORYL DIESTER PHOSPHODIESTERASE"/>
    <property type="match status" value="1"/>
</dbReference>
<dbReference type="Pfam" id="PF05617">
    <property type="entry name" value="Prolamin_like"/>
    <property type="match status" value="1"/>
</dbReference>
<feature type="region of interest" description="Disordered" evidence="7">
    <location>
        <begin position="230"/>
        <end position="257"/>
    </location>
</feature>
<keyword evidence="5" id="KW-0378">Hydrolase</keyword>
<comment type="catalytic activity">
    <reaction evidence="6">
        <text>a sn-glycero-3-phosphodiester + H2O = an alcohol + sn-glycerol 3-phosphate + H(+)</text>
        <dbReference type="Rhea" id="RHEA:12969"/>
        <dbReference type="ChEBI" id="CHEBI:15377"/>
        <dbReference type="ChEBI" id="CHEBI:15378"/>
        <dbReference type="ChEBI" id="CHEBI:30879"/>
        <dbReference type="ChEBI" id="CHEBI:57597"/>
        <dbReference type="ChEBI" id="CHEBI:83408"/>
        <dbReference type="EC" id="3.1.4.46"/>
    </reaction>
</comment>
<dbReference type="InterPro" id="IPR008502">
    <property type="entry name" value="Prolamin-like"/>
</dbReference>
<keyword evidence="4" id="KW-0319">Glycerol metabolism</keyword>
<sequence>MRSFFTQFKPSPTKLNFQFGGQNDTEPSTNQTYASLLKNLTFVKTFSSGILVQKTYIWPLDKDLYLEPHTSAVLDAHKEGLKIYASDFSNDVPLAYDNDYDPVAEYLNFIENDNFSVDGVLSDFPITPSEAIGSQVKPDFSWLQTPPRLPGPWWWFIPPHKPGSATASHGKWPGAHPPYPQEPRDQSSSSVGTQQEKDSAQVHSDSFFALPGRMLPWWWLIQPGGLPHNSPKRKWAHPPLPHSPTPAKPPGHSPASAGLEATGDNDIEAAATAAIEKCWSPLAGVGNCVYDILSAFTTGTAEFDSACCSAINNMAEECVASFHNQEFADTLSNYCSIH</sequence>
<dbReference type="Gramene" id="KZN01028">
    <property type="protein sequence ID" value="KZN01028"/>
    <property type="gene ID" value="DCAR_009782"/>
</dbReference>
<feature type="compositionally biased region" description="Pro residues" evidence="7">
    <location>
        <begin position="238"/>
        <end position="252"/>
    </location>
</feature>
<dbReference type="EC" id="3.1.4.46" evidence="2"/>
<name>A0A166AC44_DAUCS</name>
<dbReference type="PROSITE" id="PS51704">
    <property type="entry name" value="GP_PDE"/>
    <property type="match status" value="1"/>
</dbReference>
<gene>
    <name evidence="8" type="ORF">DCAR_0311045</name>
</gene>
<dbReference type="Gene3D" id="3.20.20.190">
    <property type="entry name" value="Phosphatidylinositol (PI) phosphodiesterase"/>
    <property type="match status" value="1"/>
</dbReference>
<dbReference type="EMBL" id="CP093345">
    <property type="protein sequence ID" value="WOG91793.1"/>
    <property type="molecule type" value="Genomic_DNA"/>
</dbReference>